<dbReference type="InterPro" id="IPR013083">
    <property type="entry name" value="Znf_RING/FYVE/PHD"/>
</dbReference>
<evidence type="ECO:0000256" key="14">
    <source>
        <dbReference type="PROSITE-ProRule" id="PRU00175"/>
    </source>
</evidence>
<comment type="caution">
    <text evidence="16">The sequence shown here is derived from an EMBL/GenBank/DDBJ whole genome shotgun (WGS) entry which is preliminary data.</text>
</comment>
<dbReference type="InterPro" id="IPR036322">
    <property type="entry name" value="WD40_repeat_dom_sf"/>
</dbReference>
<evidence type="ECO:0000313" key="17">
    <source>
        <dbReference type="Proteomes" id="UP001470230"/>
    </source>
</evidence>
<dbReference type="Gene3D" id="3.30.40.10">
    <property type="entry name" value="Zinc/RING finger domain, C3HC4 (zinc finger)"/>
    <property type="match status" value="1"/>
</dbReference>
<dbReference type="Pfam" id="PF23419">
    <property type="entry name" value="WD40_RFWD3"/>
    <property type="match status" value="1"/>
</dbReference>
<dbReference type="EC" id="2.3.2.27" evidence="4"/>
<accession>A0ABR2KLD9</accession>
<dbReference type="PANTHER" id="PTHR16047">
    <property type="entry name" value="RFWD3 PROTEIN"/>
    <property type="match status" value="1"/>
</dbReference>
<evidence type="ECO:0000256" key="2">
    <source>
        <dbReference type="ARBA" id="ARBA00004496"/>
    </source>
</evidence>
<keyword evidence="14" id="KW-0862">Zinc</keyword>
<keyword evidence="12" id="KW-0539">Nucleus</keyword>
<evidence type="ECO:0000256" key="6">
    <source>
        <dbReference type="ARBA" id="ARBA00022574"/>
    </source>
</evidence>
<dbReference type="EMBL" id="JAPFFF010000004">
    <property type="protein sequence ID" value="KAK8890795.1"/>
    <property type="molecule type" value="Genomic_DNA"/>
</dbReference>
<dbReference type="PROSITE" id="PS50089">
    <property type="entry name" value="ZF_RING_2"/>
    <property type="match status" value="1"/>
</dbReference>
<name>A0ABR2KLD9_9EUKA</name>
<keyword evidence="9" id="KW-0227">DNA damage</keyword>
<keyword evidence="8" id="KW-0677">Repeat</keyword>
<evidence type="ECO:0000259" key="15">
    <source>
        <dbReference type="PROSITE" id="PS50089"/>
    </source>
</evidence>
<keyword evidence="14" id="KW-0863">Zinc-finger</keyword>
<organism evidence="16 17">
    <name type="scientific">Tritrichomonas musculus</name>
    <dbReference type="NCBI Taxonomy" id="1915356"/>
    <lineage>
        <taxon>Eukaryota</taxon>
        <taxon>Metamonada</taxon>
        <taxon>Parabasalia</taxon>
        <taxon>Tritrichomonadida</taxon>
        <taxon>Tritrichomonadidae</taxon>
        <taxon>Tritrichomonas</taxon>
    </lineage>
</organism>
<evidence type="ECO:0000256" key="7">
    <source>
        <dbReference type="ARBA" id="ARBA00022679"/>
    </source>
</evidence>
<protein>
    <recommendedName>
        <fullName evidence="4">RING-type E3 ubiquitin transferase</fullName>
        <ecNumber evidence="4">2.3.2.27</ecNumber>
    </recommendedName>
</protein>
<dbReference type="InterPro" id="IPR001841">
    <property type="entry name" value="Znf_RING"/>
</dbReference>
<dbReference type="Pfam" id="PF13639">
    <property type="entry name" value="zf-RING_2"/>
    <property type="match status" value="1"/>
</dbReference>
<reference evidence="16 17" key="1">
    <citation type="submission" date="2024-04" db="EMBL/GenBank/DDBJ databases">
        <title>Tritrichomonas musculus Genome.</title>
        <authorList>
            <person name="Alves-Ferreira E."/>
            <person name="Grigg M."/>
            <person name="Lorenzi H."/>
            <person name="Galac M."/>
        </authorList>
    </citation>
    <scope>NUCLEOTIDE SEQUENCE [LARGE SCALE GENOMIC DNA]</scope>
    <source>
        <strain evidence="16 17">EAF2021</strain>
    </source>
</reference>
<keyword evidence="14" id="KW-0479">Metal-binding</keyword>
<evidence type="ECO:0000256" key="1">
    <source>
        <dbReference type="ARBA" id="ARBA00000900"/>
    </source>
</evidence>
<comment type="subcellular location">
    <subcellularLocation>
        <location evidence="2">Cytoplasm</location>
    </subcellularLocation>
    <subcellularLocation>
        <location evidence="13">Nucleus</location>
        <location evidence="13">Nuclear body</location>
    </subcellularLocation>
</comment>
<evidence type="ECO:0000256" key="13">
    <source>
        <dbReference type="ARBA" id="ARBA00034306"/>
    </source>
</evidence>
<evidence type="ECO:0000256" key="5">
    <source>
        <dbReference type="ARBA" id="ARBA00022490"/>
    </source>
</evidence>
<evidence type="ECO:0000256" key="12">
    <source>
        <dbReference type="ARBA" id="ARBA00023242"/>
    </source>
</evidence>
<dbReference type="SUPFAM" id="SSF50978">
    <property type="entry name" value="WD40 repeat-like"/>
    <property type="match status" value="1"/>
</dbReference>
<evidence type="ECO:0000256" key="3">
    <source>
        <dbReference type="ARBA" id="ARBA00004906"/>
    </source>
</evidence>
<comment type="pathway">
    <text evidence="3">Protein modification; protein ubiquitination.</text>
</comment>
<evidence type="ECO:0000256" key="8">
    <source>
        <dbReference type="ARBA" id="ARBA00022737"/>
    </source>
</evidence>
<evidence type="ECO:0000256" key="9">
    <source>
        <dbReference type="ARBA" id="ARBA00022763"/>
    </source>
</evidence>
<evidence type="ECO:0000256" key="10">
    <source>
        <dbReference type="ARBA" id="ARBA00022786"/>
    </source>
</evidence>
<dbReference type="InterPro" id="IPR015943">
    <property type="entry name" value="WD40/YVTN_repeat-like_dom_sf"/>
</dbReference>
<evidence type="ECO:0000313" key="16">
    <source>
        <dbReference type="EMBL" id="KAK8890795.1"/>
    </source>
</evidence>
<dbReference type="Gene3D" id="2.130.10.10">
    <property type="entry name" value="YVTN repeat-like/Quinoprotein amine dehydrogenase"/>
    <property type="match status" value="1"/>
</dbReference>
<dbReference type="InterPro" id="IPR037381">
    <property type="entry name" value="RFWD3"/>
</dbReference>
<keyword evidence="5" id="KW-0963">Cytoplasm</keyword>
<keyword evidence="7" id="KW-0808">Transferase</keyword>
<dbReference type="PANTHER" id="PTHR16047:SF7">
    <property type="entry name" value="E3 UBIQUITIN-PROTEIN LIGASE RFWD3"/>
    <property type="match status" value="1"/>
</dbReference>
<dbReference type="CDD" id="cd16450">
    <property type="entry name" value="mRING-C3HGC3_RFWD3"/>
    <property type="match status" value="1"/>
</dbReference>
<keyword evidence="17" id="KW-1185">Reference proteome</keyword>
<dbReference type="Proteomes" id="UP001470230">
    <property type="component" value="Unassembled WGS sequence"/>
</dbReference>
<sequence>MSHSTSQIDHGQCPICLDSMSKDGKHQISSLPCGHLFGYNCIKRWLEDENQQICPTCRKHATCNMIRLIIWDGNIPLDTMRSEEIKEEHSKAMKKRQTFLQTLTRLERDYNICQSEIATKRSSIFGRSRSPRLMKSIVKKPVSFPSLLFERKICCGFRVSLTSKHLFVSCQKENSVDDFGIEFCERDGSSNTFSFKYISLHSAQIYDLAPSPFDKEAVATVSMDKKLIVTAMRSELPIMEASLPVPLWSCCWISPNTIAVGGTNGRFFIIDGRGKIQKEFELCKGPPILSIETFTDNIMIVSSPLKTSLFDLSKYEFINDPKADLGMGSHALKVAKVAASSINSLNAAKAKASINNEEQHFIMINRLRNNKAVYCLGSKSSSLNHSNTISITRTMNLDKFEKISRPDIITLPSSSISTNTNDTKDIFVIPDEKSFGFKLFSSTNTNFDHWSKWKKSFTNSSFPSPILDISLHKETDLCMAAVSSELLRVYSFPF</sequence>
<dbReference type="InterPro" id="IPR056527">
    <property type="entry name" value="WD40_RFWD3"/>
</dbReference>
<comment type="catalytic activity">
    <reaction evidence="1">
        <text>S-ubiquitinyl-[E2 ubiquitin-conjugating enzyme]-L-cysteine + [acceptor protein]-L-lysine = [E2 ubiquitin-conjugating enzyme]-L-cysteine + N(6)-ubiquitinyl-[acceptor protein]-L-lysine.</text>
        <dbReference type="EC" id="2.3.2.27"/>
    </reaction>
</comment>
<proteinExistence type="predicted"/>
<keyword evidence="10" id="KW-0833">Ubl conjugation pathway</keyword>
<feature type="domain" description="RING-type" evidence="15">
    <location>
        <begin position="13"/>
        <end position="58"/>
    </location>
</feature>
<evidence type="ECO:0000256" key="11">
    <source>
        <dbReference type="ARBA" id="ARBA00023204"/>
    </source>
</evidence>
<keyword evidence="6" id="KW-0853">WD repeat</keyword>
<keyword evidence="11" id="KW-0234">DNA repair</keyword>
<gene>
    <name evidence="16" type="ORF">M9Y10_027994</name>
</gene>
<dbReference type="SMART" id="SM00184">
    <property type="entry name" value="RING"/>
    <property type="match status" value="1"/>
</dbReference>
<evidence type="ECO:0000256" key="4">
    <source>
        <dbReference type="ARBA" id="ARBA00012483"/>
    </source>
</evidence>
<dbReference type="SUPFAM" id="SSF57850">
    <property type="entry name" value="RING/U-box"/>
    <property type="match status" value="1"/>
</dbReference>